<keyword evidence="2" id="KW-0597">Phosphoprotein</keyword>
<dbReference type="InterPro" id="IPR036736">
    <property type="entry name" value="ACP-like_sf"/>
</dbReference>
<dbReference type="InterPro" id="IPR020806">
    <property type="entry name" value="PKS_PP-bd"/>
</dbReference>
<feature type="compositionally biased region" description="Low complexity" evidence="5">
    <location>
        <begin position="519"/>
        <end position="528"/>
    </location>
</feature>
<sequence>DVVRTAGTVRRHLRHRLVALGGSTAALAGALDRLAAGPPVDVVTGEVGGDAAGPVALAFPGQGDVRDALLPLAARFPVVRAALDEAADAYREARGGGLDALLRADRPATGRPTDVAQPTLVVAGVALAELWRSWGLPVDHVLGHSVGEYAALGVAGALSLADAVRLAAHRGRLMADHLPPGAMLAVLADRPTVDALATGSPLELAAVNGPTQHVLAGPPDAVAAAADRAARLGVATRRLPVDRAFHSAAVAPVLGPLREMAAAVEFRQTRLPLVSALDGRVRPPGWRPDAEHLWRHAREPVRWHDAVSTLAAEGVATVVEAGADGVLTALAATTIPAGGTGAGPRWVPSQRRGFDPAAGLWRAVAELHVAGVPLDWSALADGHGGRRVTLPSYPFQRRRFWVTPAPSVTPAPAAAPVPAAAPAFVGDPSADAASPASPASLASPADGAVLERVRALTAERLGLAAAEVDPDTGFFALGADSLLLITMSREIERDFAVRVPVRDLFTTVDTPRRLATAITAAAPQTGPGATPPAASPPAAAGGPSGDGARPVPGELVGVVRQQLDLMRQQLALLGAAAG</sequence>
<dbReference type="Pfam" id="PF00550">
    <property type="entry name" value="PP-binding"/>
    <property type="match status" value="1"/>
</dbReference>
<evidence type="ECO:0000313" key="7">
    <source>
        <dbReference type="EMBL" id="MFC5946213.1"/>
    </source>
</evidence>
<evidence type="ECO:0000256" key="3">
    <source>
        <dbReference type="ARBA" id="ARBA00022679"/>
    </source>
</evidence>
<feature type="non-terminal residue" evidence="7">
    <location>
        <position position="1"/>
    </location>
</feature>
<name>A0ABW1HZV9_9ACTN</name>
<proteinExistence type="predicted"/>
<evidence type="ECO:0000313" key="8">
    <source>
        <dbReference type="Proteomes" id="UP001596207"/>
    </source>
</evidence>
<comment type="caution">
    <text evidence="7">The sequence shown here is derived from an EMBL/GenBank/DDBJ whole genome shotgun (WGS) entry which is preliminary data.</text>
</comment>
<dbReference type="Gene3D" id="3.40.366.10">
    <property type="entry name" value="Malonyl-Coenzyme A Acyl Carrier Protein, domain 2"/>
    <property type="match status" value="1"/>
</dbReference>
<dbReference type="InterPro" id="IPR006162">
    <property type="entry name" value="Ppantetheine_attach_site"/>
</dbReference>
<dbReference type="GO" id="GO:0016746">
    <property type="term" value="F:acyltransferase activity"/>
    <property type="evidence" value="ECO:0007669"/>
    <property type="project" value="UniProtKB-KW"/>
</dbReference>
<dbReference type="InterPro" id="IPR016036">
    <property type="entry name" value="Malonyl_transacylase_ACP-bd"/>
</dbReference>
<dbReference type="InterPro" id="IPR016035">
    <property type="entry name" value="Acyl_Trfase/lysoPLipase"/>
</dbReference>
<evidence type="ECO:0000256" key="5">
    <source>
        <dbReference type="SAM" id="MobiDB-lite"/>
    </source>
</evidence>
<reference evidence="8" key="1">
    <citation type="journal article" date="2019" name="Int. J. Syst. Evol. Microbiol.">
        <title>The Global Catalogue of Microorganisms (GCM) 10K type strain sequencing project: providing services to taxonomists for standard genome sequencing and annotation.</title>
        <authorList>
            <consortium name="The Broad Institute Genomics Platform"/>
            <consortium name="The Broad Institute Genome Sequencing Center for Infectious Disease"/>
            <person name="Wu L."/>
            <person name="Ma J."/>
        </authorList>
    </citation>
    <scope>NUCLEOTIDE SEQUENCE [LARGE SCALE GENOMIC DNA]</scope>
    <source>
        <strain evidence="8">CGMCC 4.7173</strain>
    </source>
</reference>
<keyword evidence="3" id="KW-0808">Transferase</keyword>
<keyword evidence="8" id="KW-1185">Reference proteome</keyword>
<dbReference type="Pfam" id="PF00698">
    <property type="entry name" value="Acyl_transf_1"/>
    <property type="match status" value="1"/>
</dbReference>
<dbReference type="Proteomes" id="UP001596207">
    <property type="component" value="Unassembled WGS sequence"/>
</dbReference>
<dbReference type="Gene3D" id="1.10.1200.10">
    <property type="entry name" value="ACP-like"/>
    <property type="match status" value="1"/>
</dbReference>
<dbReference type="SUPFAM" id="SSF52151">
    <property type="entry name" value="FabD/lysophospholipase-like"/>
    <property type="match status" value="1"/>
</dbReference>
<feature type="region of interest" description="Disordered" evidence="5">
    <location>
        <begin position="519"/>
        <end position="550"/>
    </location>
</feature>
<dbReference type="PROSITE" id="PS00012">
    <property type="entry name" value="PHOSPHOPANTETHEINE"/>
    <property type="match status" value="1"/>
</dbReference>
<feature type="domain" description="Carrier" evidence="6">
    <location>
        <begin position="447"/>
        <end position="522"/>
    </location>
</feature>
<dbReference type="PANTHER" id="PTHR43775:SF51">
    <property type="entry name" value="INACTIVE PHENOLPHTHIOCEROL SYNTHESIS POLYKETIDE SYNTHASE TYPE I PKS1-RELATED"/>
    <property type="match status" value="1"/>
</dbReference>
<evidence type="ECO:0000259" key="6">
    <source>
        <dbReference type="PROSITE" id="PS50075"/>
    </source>
</evidence>
<dbReference type="SMART" id="SM00827">
    <property type="entry name" value="PKS_AT"/>
    <property type="match status" value="1"/>
</dbReference>
<protein>
    <submittedName>
        <fullName evidence="7">Acyltransferase domain-containing protein</fullName>
    </submittedName>
</protein>
<dbReference type="SMART" id="SM00823">
    <property type="entry name" value="PKS_PP"/>
    <property type="match status" value="1"/>
</dbReference>
<dbReference type="InterPro" id="IPR014043">
    <property type="entry name" value="Acyl_transferase_dom"/>
</dbReference>
<evidence type="ECO:0000256" key="1">
    <source>
        <dbReference type="ARBA" id="ARBA00022450"/>
    </source>
</evidence>
<keyword evidence="1" id="KW-0596">Phosphopantetheine</keyword>
<feature type="non-terminal residue" evidence="7">
    <location>
        <position position="578"/>
    </location>
</feature>
<dbReference type="InterPro" id="IPR009081">
    <property type="entry name" value="PP-bd_ACP"/>
</dbReference>
<dbReference type="SUPFAM" id="SSF55048">
    <property type="entry name" value="Probable ACP-binding domain of malonyl-CoA ACP transacylase"/>
    <property type="match status" value="1"/>
</dbReference>
<dbReference type="PROSITE" id="PS50075">
    <property type="entry name" value="CARRIER"/>
    <property type="match status" value="1"/>
</dbReference>
<dbReference type="RefSeq" id="WP_377539110.1">
    <property type="nucleotide sequence ID" value="NZ_JBHSQQ010000556.1"/>
</dbReference>
<dbReference type="SUPFAM" id="SSF47336">
    <property type="entry name" value="ACP-like"/>
    <property type="match status" value="1"/>
</dbReference>
<dbReference type="InterPro" id="IPR050091">
    <property type="entry name" value="PKS_NRPS_Biosynth_Enz"/>
</dbReference>
<evidence type="ECO:0000256" key="2">
    <source>
        <dbReference type="ARBA" id="ARBA00022553"/>
    </source>
</evidence>
<gene>
    <name evidence="7" type="ORF">ACFPZ4_32735</name>
</gene>
<dbReference type="InterPro" id="IPR001227">
    <property type="entry name" value="Ac_transferase_dom_sf"/>
</dbReference>
<dbReference type="EMBL" id="JBHSQQ010000556">
    <property type="protein sequence ID" value="MFC5946213.1"/>
    <property type="molecule type" value="Genomic_DNA"/>
</dbReference>
<organism evidence="7 8">
    <name type="scientific">Micromonospora harpali</name>
    <dbReference type="NCBI Taxonomy" id="1490225"/>
    <lineage>
        <taxon>Bacteria</taxon>
        <taxon>Bacillati</taxon>
        <taxon>Actinomycetota</taxon>
        <taxon>Actinomycetes</taxon>
        <taxon>Micromonosporales</taxon>
        <taxon>Micromonosporaceae</taxon>
        <taxon>Micromonospora</taxon>
    </lineage>
</organism>
<evidence type="ECO:0000256" key="4">
    <source>
        <dbReference type="ARBA" id="ARBA00023315"/>
    </source>
</evidence>
<dbReference type="PANTHER" id="PTHR43775">
    <property type="entry name" value="FATTY ACID SYNTHASE"/>
    <property type="match status" value="1"/>
</dbReference>
<dbReference type="Gene3D" id="3.30.70.3290">
    <property type="match status" value="1"/>
</dbReference>
<keyword evidence="4 7" id="KW-0012">Acyltransferase</keyword>
<accession>A0ABW1HZV9</accession>